<evidence type="ECO:0000256" key="3">
    <source>
        <dbReference type="ARBA" id="ARBA00022475"/>
    </source>
</evidence>
<feature type="transmembrane region" description="Helical" evidence="10">
    <location>
        <begin position="337"/>
        <end position="357"/>
    </location>
</feature>
<feature type="transmembrane region" description="Helical" evidence="10">
    <location>
        <begin position="221"/>
        <end position="243"/>
    </location>
</feature>
<keyword evidence="7 10" id="KW-0472">Membrane</keyword>
<dbReference type="AlphaFoldDB" id="A0A519BKT7"/>
<evidence type="ECO:0000313" key="13">
    <source>
        <dbReference type="EMBL" id="RZD17873.1"/>
    </source>
</evidence>
<dbReference type="InterPro" id="IPR010627">
    <property type="entry name" value="Prepilin_pept_A24_N"/>
</dbReference>
<protein>
    <recommendedName>
        <fullName evidence="9">Prepilin leader peptidase/N-methyltransferase</fullName>
        <ecNumber evidence="9">2.1.1.-</ecNumber>
        <ecNumber evidence="9">3.4.23.43</ecNumber>
    </recommendedName>
</protein>
<dbReference type="Pfam" id="PF06750">
    <property type="entry name" value="A24_N_bact"/>
    <property type="match status" value="1"/>
</dbReference>
<feature type="transmembrane region" description="Helical" evidence="10">
    <location>
        <begin position="6"/>
        <end position="30"/>
    </location>
</feature>
<evidence type="ECO:0000256" key="6">
    <source>
        <dbReference type="ARBA" id="ARBA00022989"/>
    </source>
</evidence>
<gene>
    <name evidence="13" type="ORF">EVG15_09080</name>
</gene>
<evidence type="ECO:0000256" key="1">
    <source>
        <dbReference type="ARBA" id="ARBA00004429"/>
    </source>
</evidence>
<feature type="domain" description="Prepilin type IV endopeptidase peptidase" evidence="11">
    <location>
        <begin position="134"/>
        <end position="238"/>
    </location>
</feature>
<reference evidence="13 14" key="1">
    <citation type="journal article" date="2019" name="ISME J.">
        <title>Insights into ecological role of a new deltaproteobacterial order Candidatus Acidulodesulfobacterales by metagenomics and metatranscriptomics.</title>
        <authorList>
            <person name="Tan S."/>
            <person name="Liu J."/>
            <person name="Fang Y."/>
            <person name="Hedlund B.P."/>
            <person name="Lian Z.H."/>
            <person name="Huang L.Y."/>
            <person name="Li J.T."/>
            <person name="Huang L.N."/>
            <person name="Li W.J."/>
            <person name="Jiang H.C."/>
            <person name="Dong H.L."/>
            <person name="Shu W.S."/>
        </authorList>
    </citation>
    <scope>NUCLEOTIDE SEQUENCE [LARGE SCALE GENOMIC DNA]</scope>
    <source>
        <strain evidence="13">AP1</strain>
    </source>
</reference>
<dbReference type="GO" id="GO:0008168">
    <property type="term" value="F:methyltransferase activity"/>
    <property type="evidence" value="ECO:0007669"/>
    <property type="project" value="UniProtKB-KW"/>
</dbReference>
<evidence type="ECO:0000256" key="4">
    <source>
        <dbReference type="ARBA" id="ARBA00022519"/>
    </source>
</evidence>
<feature type="transmembrane region" description="Helical" evidence="10">
    <location>
        <begin position="178"/>
        <end position="200"/>
    </location>
</feature>
<feature type="domain" description="Prepilin peptidase A24 N-terminal" evidence="12">
    <location>
        <begin position="17"/>
        <end position="99"/>
    </location>
</feature>
<dbReference type="GO" id="GO:0032259">
    <property type="term" value="P:methylation"/>
    <property type="evidence" value="ECO:0007669"/>
    <property type="project" value="UniProtKB-KW"/>
</dbReference>
<keyword evidence="4" id="KW-0997">Cell inner membrane</keyword>
<feature type="transmembrane region" description="Helical" evidence="10">
    <location>
        <begin position="80"/>
        <end position="102"/>
    </location>
</feature>
<dbReference type="Proteomes" id="UP000319296">
    <property type="component" value="Unassembled WGS sequence"/>
</dbReference>
<dbReference type="GO" id="GO:0006465">
    <property type="term" value="P:signal peptide processing"/>
    <property type="evidence" value="ECO:0007669"/>
    <property type="project" value="TreeGrafter"/>
</dbReference>
<dbReference type="EC" id="2.1.1.-" evidence="9"/>
<feature type="transmembrane region" description="Helical" evidence="10">
    <location>
        <begin position="156"/>
        <end position="172"/>
    </location>
</feature>
<keyword evidence="9" id="KW-0378">Hydrolase</keyword>
<dbReference type="Gene3D" id="1.20.120.1220">
    <property type="match status" value="1"/>
</dbReference>
<dbReference type="PANTHER" id="PTHR30487:SF0">
    <property type="entry name" value="PREPILIN LEADER PEPTIDASE_N-METHYLTRANSFERASE-RELATED"/>
    <property type="match status" value="1"/>
</dbReference>
<keyword evidence="9" id="KW-0808">Transferase</keyword>
<keyword evidence="3" id="KW-1003">Cell membrane</keyword>
<dbReference type="PANTHER" id="PTHR30487">
    <property type="entry name" value="TYPE 4 PREPILIN-LIKE PROTEINS LEADER PEPTIDE-PROCESSING ENZYME"/>
    <property type="match status" value="1"/>
</dbReference>
<dbReference type="GO" id="GO:0005886">
    <property type="term" value="C:plasma membrane"/>
    <property type="evidence" value="ECO:0007669"/>
    <property type="project" value="UniProtKB-SubCell"/>
</dbReference>
<evidence type="ECO:0000256" key="2">
    <source>
        <dbReference type="ARBA" id="ARBA00005801"/>
    </source>
</evidence>
<dbReference type="Pfam" id="PF01478">
    <property type="entry name" value="Peptidase_A24"/>
    <property type="match status" value="1"/>
</dbReference>
<proteinExistence type="inferred from homology"/>
<feature type="transmembrane region" description="Helical" evidence="10">
    <location>
        <begin position="122"/>
        <end position="144"/>
    </location>
</feature>
<evidence type="ECO:0000256" key="7">
    <source>
        <dbReference type="ARBA" id="ARBA00023136"/>
    </source>
</evidence>
<sequence length="363" mass="41568">MLFTNNLFYFFSFFVFILGLVIGSFLNVVIYRLPEGKSLLFPASSCPDCKTKIKFYDNIPIVSYFLLRGKCRSCGKKISLIYPAVEFLTAVLFYLLFVKIFYKAFFYFDITPYNLSLFKNYLTYDFLLFISYSFFIFILIPISFIDFFHRIIPDSLNIMLIIAGFLFNIFLLHKSFLFPFIGFITGGLFFYLIAVFYDFIRKKEGLGGGDIKLIAGIGAFLGIKGVIFTIFAGSFFGLSGFILDGLYLYIKDRTKIISNQSNKEKLIQNDGNYNVDNHSDNINNANSLAHNLSSISNNDNSDNISNTNPKINLENLELNLNKADENFISSKIPFGPFLSMAAILYLFYGTYLINIYINFIKKA</sequence>
<evidence type="ECO:0000259" key="11">
    <source>
        <dbReference type="Pfam" id="PF01478"/>
    </source>
</evidence>
<dbReference type="InterPro" id="IPR000045">
    <property type="entry name" value="Prepilin_IV_endopep_pep"/>
</dbReference>
<dbReference type="InterPro" id="IPR050882">
    <property type="entry name" value="Prepilin_peptidase/N-MTase"/>
</dbReference>
<keyword evidence="9" id="KW-0489">Methyltransferase</keyword>
<name>A0A519BKT7_9DELT</name>
<evidence type="ECO:0000259" key="12">
    <source>
        <dbReference type="Pfam" id="PF06750"/>
    </source>
</evidence>
<comment type="catalytic activity">
    <reaction evidence="9">
        <text>Typically cleaves a -Gly-|-Phe- bond to release an N-terminal, basic peptide of 5-8 residues from type IV prepilin, and then N-methylates the new N-terminal amino group, the methyl donor being S-adenosyl-L-methionine.</text>
        <dbReference type="EC" id="3.4.23.43"/>
    </reaction>
</comment>
<keyword evidence="6 10" id="KW-1133">Transmembrane helix</keyword>
<evidence type="ECO:0000256" key="8">
    <source>
        <dbReference type="RuleBase" id="RU003793"/>
    </source>
</evidence>
<evidence type="ECO:0000256" key="10">
    <source>
        <dbReference type="SAM" id="Phobius"/>
    </source>
</evidence>
<evidence type="ECO:0000313" key="14">
    <source>
        <dbReference type="Proteomes" id="UP000319296"/>
    </source>
</evidence>
<keyword evidence="9" id="KW-0645">Protease</keyword>
<dbReference type="EC" id="3.4.23.43" evidence="9"/>
<dbReference type="GO" id="GO:0004190">
    <property type="term" value="F:aspartic-type endopeptidase activity"/>
    <property type="evidence" value="ECO:0007669"/>
    <property type="project" value="UniProtKB-EC"/>
</dbReference>
<evidence type="ECO:0000256" key="9">
    <source>
        <dbReference type="RuleBase" id="RU003794"/>
    </source>
</evidence>
<dbReference type="EMBL" id="SGBB01000020">
    <property type="protein sequence ID" value="RZD17873.1"/>
    <property type="molecule type" value="Genomic_DNA"/>
</dbReference>
<keyword evidence="9" id="KW-0511">Multifunctional enzyme</keyword>
<comment type="subcellular location">
    <subcellularLocation>
        <location evidence="1">Cell inner membrane</location>
        <topology evidence="1">Multi-pass membrane protein</topology>
    </subcellularLocation>
    <subcellularLocation>
        <location evidence="9">Cell membrane</location>
        <topology evidence="9">Multi-pass membrane protein</topology>
    </subcellularLocation>
</comment>
<comment type="function">
    <text evidence="9">Plays an essential role in type IV pili and type II pseudopili formation by proteolytically removing the leader sequence from substrate proteins and subsequently monomethylating the alpha-amino group of the newly exposed N-terminal phenylalanine.</text>
</comment>
<comment type="caution">
    <text evidence="13">The sequence shown here is derived from an EMBL/GenBank/DDBJ whole genome shotgun (WGS) entry which is preliminary data.</text>
</comment>
<dbReference type="InterPro" id="IPR014032">
    <property type="entry name" value="Peptidase_A24A_bac"/>
</dbReference>
<accession>A0A519BKT7</accession>
<dbReference type="PRINTS" id="PR00864">
    <property type="entry name" value="PREPILNPTASE"/>
</dbReference>
<keyword evidence="5 9" id="KW-0812">Transmembrane</keyword>
<organism evidence="13 14">
    <name type="scientific">Candidatus Acididesulfobacter diazotrophicus</name>
    <dbReference type="NCBI Taxonomy" id="2597226"/>
    <lineage>
        <taxon>Bacteria</taxon>
        <taxon>Deltaproteobacteria</taxon>
        <taxon>Candidatus Acidulodesulfobacterales</taxon>
        <taxon>Candidatus Acididesulfobacter</taxon>
    </lineage>
</organism>
<evidence type="ECO:0000256" key="5">
    <source>
        <dbReference type="ARBA" id="ARBA00022692"/>
    </source>
</evidence>
<comment type="similarity">
    <text evidence="2 8">Belongs to the peptidase A24 family.</text>
</comment>